<gene>
    <name evidence="3" type="ORF">BCR33DRAFT_828684</name>
</gene>
<feature type="region of interest" description="Disordered" evidence="1">
    <location>
        <begin position="391"/>
        <end position="437"/>
    </location>
</feature>
<feature type="compositionally biased region" description="Polar residues" evidence="1">
    <location>
        <begin position="398"/>
        <end position="410"/>
    </location>
</feature>
<feature type="compositionally biased region" description="Low complexity" evidence="1">
    <location>
        <begin position="419"/>
        <end position="437"/>
    </location>
</feature>
<dbReference type="EMBL" id="MCGO01000036">
    <property type="protein sequence ID" value="ORY40253.1"/>
    <property type="molecule type" value="Genomic_DNA"/>
</dbReference>
<dbReference type="STRING" id="329046.A0A1Y2BZM9"/>
<dbReference type="InterPro" id="IPR050314">
    <property type="entry name" value="Glycosyl_Hydrlase_18"/>
</dbReference>
<dbReference type="GO" id="GO:0005975">
    <property type="term" value="P:carbohydrate metabolic process"/>
    <property type="evidence" value="ECO:0007669"/>
    <property type="project" value="InterPro"/>
</dbReference>
<dbReference type="PROSITE" id="PS51910">
    <property type="entry name" value="GH18_2"/>
    <property type="match status" value="1"/>
</dbReference>
<dbReference type="SMART" id="SM00636">
    <property type="entry name" value="Glyco_18"/>
    <property type="match status" value="1"/>
</dbReference>
<name>A0A1Y2BZM9_9FUNG</name>
<dbReference type="GO" id="GO:0005576">
    <property type="term" value="C:extracellular region"/>
    <property type="evidence" value="ECO:0007669"/>
    <property type="project" value="TreeGrafter"/>
</dbReference>
<dbReference type="PANTHER" id="PTHR11177:SF317">
    <property type="entry name" value="CHITINASE 12-RELATED"/>
    <property type="match status" value="1"/>
</dbReference>
<evidence type="ECO:0000313" key="4">
    <source>
        <dbReference type="Proteomes" id="UP000193642"/>
    </source>
</evidence>
<dbReference type="InterPro" id="IPR017853">
    <property type="entry name" value="GH"/>
</dbReference>
<proteinExistence type="predicted"/>
<dbReference type="GO" id="GO:0004568">
    <property type="term" value="F:chitinase activity"/>
    <property type="evidence" value="ECO:0007669"/>
    <property type="project" value="TreeGrafter"/>
</dbReference>
<dbReference type="Gene3D" id="3.10.50.10">
    <property type="match status" value="1"/>
</dbReference>
<evidence type="ECO:0000259" key="2">
    <source>
        <dbReference type="PROSITE" id="PS51910"/>
    </source>
</evidence>
<protein>
    <submittedName>
        <fullName evidence="3">Glycoside hydrolase</fullName>
    </submittedName>
</protein>
<feature type="domain" description="GH18" evidence="2">
    <location>
        <begin position="4"/>
        <end position="385"/>
    </location>
</feature>
<dbReference type="Gene3D" id="3.20.20.80">
    <property type="entry name" value="Glycosidases"/>
    <property type="match status" value="1"/>
</dbReference>
<dbReference type="OrthoDB" id="76388at2759"/>
<comment type="caution">
    <text evidence="3">The sequence shown here is derived from an EMBL/GenBank/DDBJ whole genome shotgun (WGS) entry which is preliminary data.</text>
</comment>
<dbReference type="InterPro" id="IPR029070">
    <property type="entry name" value="Chitinase_insertion_sf"/>
</dbReference>
<evidence type="ECO:0000256" key="1">
    <source>
        <dbReference type="SAM" id="MobiDB-lite"/>
    </source>
</evidence>
<dbReference type="InterPro" id="IPR011583">
    <property type="entry name" value="Chitinase_II/V-like_cat"/>
</dbReference>
<dbReference type="Proteomes" id="UP000193642">
    <property type="component" value="Unassembled WGS sequence"/>
</dbReference>
<organism evidence="3 4">
    <name type="scientific">Rhizoclosmatium globosum</name>
    <dbReference type="NCBI Taxonomy" id="329046"/>
    <lineage>
        <taxon>Eukaryota</taxon>
        <taxon>Fungi</taxon>
        <taxon>Fungi incertae sedis</taxon>
        <taxon>Chytridiomycota</taxon>
        <taxon>Chytridiomycota incertae sedis</taxon>
        <taxon>Chytridiomycetes</taxon>
        <taxon>Chytridiales</taxon>
        <taxon>Chytriomycetaceae</taxon>
        <taxon>Rhizoclosmatium</taxon>
    </lineage>
</organism>
<dbReference type="AlphaFoldDB" id="A0A1Y2BZM9"/>
<dbReference type="PANTHER" id="PTHR11177">
    <property type="entry name" value="CHITINASE"/>
    <property type="match status" value="1"/>
</dbReference>
<dbReference type="GO" id="GO:0006032">
    <property type="term" value="P:chitin catabolic process"/>
    <property type="evidence" value="ECO:0007669"/>
    <property type="project" value="TreeGrafter"/>
</dbReference>
<dbReference type="SUPFAM" id="SSF51445">
    <property type="entry name" value="(Trans)glycosidases"/>
    <property type="match status" value="1"/>
</dbReference>
<evidence type="ECO:0000313" key="3">
    <source>
        <dbReference type="EMBL" id="ORY40253.1"/>
    </source>
</evidence>
<accession>A0A1Y2BZM9</accession>
<dbReference type="SUPFAM" id="SSF54556">
    <property type="entry name" value="Chitinase insertion domain"/>
    <property type="match status" value="1"/>
</dbReference>
<dbReference type="Pfam" id="PF00704">
    <property type="entry name" value="Glyco_hydro_18"/>
    <property type="match status" value="1"/>
</dbReference>
<reference evidence="3 4" key="1">
    <citation type="submission" date="2016-07" db="EMBL/GenBank/DDBJ databases">
        <title>Pervasive Adenine N6-methylation of Active Genes in Fungi.</title>
        <authorList>
            <consortium name="DOE Joint Genome Institute"/>
            <person name="Mondo S.J."/>
            <person name="Dannebaum R.O."/>
            <person name="Kuo R.C."/>
            <person name="Labutti K."/>
            <person name="Haridas S."/>
            <person name="Kuo A."/>
            <person name="Salamov A."/>
            <person name="Ahrendt S.R."/>
            <person name="Lipzen A."/>
            <person name="Sullivan W."/>
            <person name="Andreopoulos W.B."/>
            <person name="Clum A."/>
            <person name="Lindquist E."/>
            <person name="Daum C."/>
            <person name="Ramamoorthy G.K."/>
            <person name="Gryganskyi A."/>
            <person name="Culley D."/>
            <person name="Magnuson J.K."/>
            <person name="James T.Y."/>
            <person name="O'Malley M.A."/>
            <person name="Stajich J.E."/>
            <person name="Spatafora J.W."/>
            <person name="Visel A."/>
            <person name="Grigoriev I.V."/>
        </authorList>
    </citation>
    <scope>NUCLEOTIDE SEQUENCE [LARGE SCALE GENOMIC DNA]</scope>
    <source>
        <strain evidence="3 4">JEL800</strain>
    </source>
</reference>
<dbReference type="GO" id="GO:0008061">
    <property type="term" value="F:chitin binding"/>
    <property type="evidence" value="ECO:0007669"/>
    <property type="project" value="InterPro"/>
</dbReference>
<keyword evidence="4" id="KW-1185">Reference proteome</keyword>
<sequence>MSSKRLILYHTNWACYGRSFQVKDLPIDYITDINYSFFDLREKGGFLVPTSSDPWADTDKRYGPGEGVAPADSDADGYFGQFGQFMKLKRQGKRFRFGLSIGGWTFSKHFSSSVRTPEARSAFVNEIIAILSRYPGLFDRIDFDWEYISPVGINFGDPGNETHPEDANNFSLLLQLLRQCLDSTNNSNIELSACVVGDPAKMDALPLGAMCQYLATINIMTYDFASSAWGSCLAGHQTNLKSTPYAPLSIERGVDFLIGKGVPPSKLIIGVAYYSRAFANTAGLGQPSSGSSPDKSWEDGVVDYKALPVAGATEYWDDLAKATYSYDPAKRVLSSYDSVESVRAKCAYVHEKGLAGIIVWESSADFPISHPRSLTAALHAGLIGASAGPVGATGGREANSTTGGLQSGNGHPQLAPWLSGGQQQQPQFQSSQKAPWL</sequence>
<keyword evidence="3" id="KW-0378">Hydrolase</keyword>
<dbReference type="InterPro" id="IPR001223">
    <property type="entry name" value="Glyco_hydro18_cat"/>
</dbReference>